<keyword evidence="3" id="KW-0548">Nucleotidyltransferase</keyword>
<dbReference type="NCBIfam" id="TIGR03124">
    <property type="entry name" value="citrate_citX"/>
    <property type="match status" value="1"/>
</dbReference>
<evidence type="ECO:0000256" key="3">
    <source>
        <dbReference type="ARBA" id="ARBA00022695"/>
    </source>
</evidence>
<dbReference type="InterPro" id="IPR017551">
    <property type="entry name" value="TriPribosyl-deP-CoA_syn_CitG"/>
</dbReference>
<name>A0A1H3ALW5_ACIFE</name>
<keyword evidence="4 7" id="KW-0547">Nucleotide-binding</keyword>
<dbReference type="Pfam" id="PF01874">
    <property type="entry name" value="CitG"/>
    <property type="match status" value="1"/>
</dbReference>
<evidence type="ECO:0000256" key="6">
    <source>
        <dbReference type="ARBA" id="ARBA00048574"/>
    </source>
</evidence>
<evidence type="ECO:0000256" key="1">
    <source>
        <dbReference type="ARBA" id="ARBA00001210"/>
    </source>
</evidence>
<dbReference type="InterPro" id="IPR002736">
    <property type="entry name" value="CitG"/>
</dbReference>
<dbReference type="GO" id="GO:0051191">
    <property type="term" value="P:prosthetic group biosynthetic process"/>
    <property type="evidence" value="ECO:0007669"/>
    <property type="project" value="InterPro"/>
</dbReference>
<dbReference type="RefSeq" id="WP_074708233.1">
    <property type="nucleotide sequence ID" value="NZ_CAMEFB010000009.1"/>
</dbReference>
<comment type="caution">
    <text evidence="8">The sequence shown here is derived from an EMBL/GenBank/DDBJ whole genome shotgun (WGS) entry which is preliminary data.</text>
</comment>
<dbReference type="PANTHER" id="PTHR30201">
    <property type="entry name" value="TRIPHOSPHORIBOSYL-DEPHOSPHO-COA SYNTHASE"/>
    <property type="match status" value="1"/>
</dbReference>
<keyword evidence="5 7" id="KW-0067">ATP-binding</keyword>
<dbReference type="HAMAP" id="MF_00397">
    <property type="entry name" value="CitG"/>
    <property type="match status" value="1"/>
</dbReference>
<evidence type="ECO:0000256" key="4">
    <source>
        <dbReference type="ARBA" id="ARBA00022741"/>
    </source>
</evidence>
<gene>
    <name evidence="7" type="primary">citG</name>
    <name evidence="8" type="ORF">SAMN05216495_1215</name>
</gene>
<dbReference type="Gene3D" id="1.10.4200.10">
    <property type="entry name" value="Triphosphoribosyl-dephospho-CoA protein"/>
    <property type="match status" value="1"/>
</dbReference>
<evidence type="ECO:0000313" key="8">
    <source>
        <dbReference type="EMBL" id="SDX30368.1"/>
    </source>
</evidence>
<evidence type="ECO:0000256" key="7">
    <source>
        <dbReference type="HAMAP-Rule" id="MF_00397"/>
    </source>
</evidence>
<dbReference type="GO" id="GO:0050519">
    <property type="term" value="F:holo-citrate lyase synthase activity"/>
    <property type="evidence" value="ECO:0007669"/>
    <property type="project" value="UniProtKB-EC"/>
</dbReference>
<dbReference type="AlphaFoldDB" id="A0A1H3ALW5"/>
<keyword evidence="2 7" id="KW-0808">Transferase</keyword>
<organism evidence="8 9">
    <name type="scientific">Acidaminococcus fermentans</name>
    <dbReference type="NCBI Taxonomy" id="905"/>
    <lineage>
        <taxon>Bacteria</taxon>
        <taxon>Bacillati</taxon>
        <taxon>Bacillota</taxon>
        <taxon>Negativicutes</taxon>
        <taxon>Acidaminococcales</taxon>
        <taxon>Acidaminococcaceae</taxon>
        <taxon>Acidaminococcus</taxon>
    </lineage>
</organism>
<dbReference type="PANTHER" id="PTHR30201:SF2">
    <property type="entry name" value="2-(5''-TRIPHOSPHORIBOSYL)-3'-DEPHOSPHOCOENZYME-A SYNTHASE"/>
    <property type="match status" value="1"/>
</dbReference>
<evidence type="ECO:0000256" key="5">
    <source>
        <dbReference type="ARBA" id="ARBA00022840"/>
    </source>
</evidence>
<comment type="catalytic activity">
    <reaction evidence="6">
        <text>apo-[citrate lyase ACP] + 2'-(5''-triphospho-alpha-D-ribosyl)-3'-dephospho-CoA = holo-[citrate lyase ACP] + diphosphate</text>
        <dbReference type="Rhea" id="RHEA:16333"/>
        <dbReference type="Rhea" id="RHEA-COMP:10157"/>
        <dbReference type="Rhea" id="RHEA-COMP:10158"/>
        <dbReference type="ChEBI" id="CHEBI:29999"/>
        <dbReference type="ChEBI" id="CHEBI:33019"/>
        <dbReference type="ChEBI" id="CHEBI:61378"/>
        <dbReference type="ChEBI" id="CHEBI:82683"/>
        <dbReference type="EC" id="2.7.7.61"/>
    </reaction>
</comment>
<protein>
    <recommendedName>
        <fullName evidence="7">Probable 2-(5''-triphosphoribosyl)-3'-dephosphocoenzyme-A synthase</fullName>
        <shortName evidence="7">2-(5''-triphosphoribosyl)-3'-dephospho-CoA synthase</shortName>
        <ecNumber evidence="7">2.4.2.52</ecNumber>
    </recommendedName>
</protein>
<dbReference type="EMBL" id="FNOP01000021">
    <property type="protein sequence ID" value="SDX30368.1"/>
    <property type="molecule type" value="Genomic_DNA"/>
</dbReference>
<evidence type="ECO:0000256" key="2">
    <source>
        <dbReference type="ARBA" id="ARBA00022679"/>
    </source>
</evidence>
<reference evidence="8 9" key="1">
    <citation type="submission" date="2016-10" db="EMBL/GenBank/DDBJ databases">
        <authorList>
            <person name="Varghese N."/>
            <person name="Submissions S."/>
        </authorList>
    </citation>
    <scope>NUCLEOTIDE SEQUENCE [LARGE SCALE GENOMIC DNA]</scope>
    <source>
        <strain evidence="8 9">WCC6</strain>
    </source>
</reference>
<dbReference type="EC" id="2.4.2.52" evidence="7"/>
<dbReference type="GO" id="GO:0046917">
    <property type="term" value="F:triphosphoribosyl-dephospho-CoA synthase activity"/>
    <property type="evidence" value="ECO:0007669"/>
    <property type="project" value="UniProtKB-UniRule"/>
</dbReference>
<comment type="catalytic activity">
    <reaction evidence="1 7">
        <text>3'-dephospho-CoA + ATP = 2'-(5''-triphospho-alpha-D-ribosyl)-3'-dephospho-CoA + adenine</text>
        <dbReference type="Rhea" id="RHEA:15117"/>
        <dbReference type="ChEBI" id="CHEBI:16708"/>
        <dbReference type="ChEBI" id="CHEBI:30616"/>
        <dbReference type="ChEBI" id="CHEBI:57328"/>
        <dbReference type="ChEBI" id="CHEBI:61378"/>
        <dbReference type="EC" id="2.4.2.52"/>
    </reaction>
</comment>
<comment type="similarity">
    <text evidence="7">Belongs to the CitG/MdcB family.</text>
</comment>
<dbReference type="InterPro" id="IPR005551">
    <property type="entry name" value="CitX"/>
</dbReference>
<evidence type="ECO:0000313" key="9">
    <source>
        <dbReference type="Proteomes" id="UP000182379"/>
    </source>
</evidence>
<accession>A0A1H3ALW5</accession>
<dbReference type="Proteomes" id="UP000182379">
    <property type="component" value="Unassembled WGS sequence"/>
</dbReference>
<dbReference type="Pfam" id="PF03802">
    <property type="entry name" value="CitX"/>
    <property type="match status" value="1"/>
</dbReference>
<sequence>MKEPVIRLAGPAVEVPDMLLARDGRAAAQKKLLERYHRPLLFFTQNIPGPVKTSVLIHLGFLEGIRRLEKALEKAGIPILFQKTIDWKTGYEKYYVLDGNALAIKKIACAIEGQDRLGRLYDMDVLAEDGHKISRTDIGLPGRLCLICSQPAQACARSRKHSVPVLVRNVHRVLGDFLMDRVEDALRQGLQGEVDATPKPGLVDRDNPGAHRDMDWHTFARSTDAIVPHLRQMGEKGWDWEGTGEALFAALRPMGAAAEKAMFRATGNVNTHKGIIFSLGLVTSFTLWHLARTGKVESEAVLREIGEAVTPLLERDFARIDRYHPHTHGEVLYVEQGCRGIRGEAMDGFPAVARIALPALRRFRQEGRPDNEAYIQTLLLLLSQVEDTNILSRSDAATLRQAQEDARAVLDRGGAFTPEGIQAVWDLNASFVEKNISPGGCADLLILAIFLEKMEGLGPADR</sequence>
<dbReference type="GO" id="GO:0005524">
    <property type="term" value="F:ATP binding"/>
    <property type="evidence" value="ECO:0007669"/>
    <property type="project" value="UniProtKB-KW"/>
</dbReference>
<proteinExistence type="inferred from homology"/>